<proteinExistence type="predicted"/>
<dbReference type="InterPro" id="IPR015943">
    <property type="entry name" value="WD40/YVTN_repeat-like_dom_sf"/>
</dbReference>
<dbReference type="KEGG" id="fpf:DCC35_07050"/>
<name>A0A4D7JUJ4_9BACT</name>
<dbReference type="EMBL" id="CP028923">
    <property type="protein sequence ID" value="QCK14515.1"/>
    <property type="molecule type" value="Genomic_DNA"/>
</dbReference>
<sequence length="102" mass="11650">MNFQNIFLPAFLLICLNISGQNNYLLIGKYDSEKEKGIAVYEWDVEKKDADYMYTFKDVSNPSYLLYDSINSVLYAVEEVASPTGGWLTALSFDKENGELKK</sequence>
<evidence type="ECO:0000313" key="1">
    <source>
        <dbReference type="EMBL" id="QCK14515.1"/>
    </source>
</evidence>
<dbReference type="AlphaFoldDB" id="A0A4D7JUJ4"/>
<dbReference type="InterPro" id="IPR019405">
    <property type="entry name" value="Lactonase_7-beta_prop"/>
</dbReference>
<evidence type="ECO:0000313" key="2">
    <source>
        <dbReference type="Proteomes" id="UP000298616"/>
    </source>
</evidence>
<reference evidence="1 2" key="1">
    <citation type="submission" date="2018-04" db="EMBL/GenBank/DDBJ databases">
        <title>Complete genome uncultured novel isolate.</title>
        <authorList>
            <person name="Merlino G."/>
        </authorList>
    </citation>
    <scope>NUCLEOTIDE SEQUENCE [LARGE SCALE GENOMIC DNA]</scope>
    <source>
        <strain evidence="2">R1DC9</strain>
    </source>
</reference>
<dbReference type="Pfam" id="PF10282">
    <property type="entry name" value="Lactonase"/>
    <property type="match status" value="1"/>
</dbReference>
<dbReference type="Gene3D" id="2.130.10.10">
    <property type="entry name" value="YVTN repeat-like/Quinoprotein amine dehydrogenase"/>
    <property type="match status" value="1"/>
</dbReference>
<protein>
    <submittedName>
        <fullName evidence="1">Uncharacterized protein</fullName>
    </submittedName>
</protein>
<gene>
    <name evidence="1" type="ORF">DCC35_07050</name>
</gene>
<organism evidence="1 2">
    <name type="scientific">Mangrovivirga cuniculi</name>
    <dbReference type="NCBI Taxonomy" id="2715131"/>
    <lineage>
        <taxon>Bacteria</taxon>
        <taxon>Pseudomonadati</taxon>
        <taxon>Bacteroidota</taxon>
        <taxon>Cytophagia</taxon>
        <taxon>Cytophagales</taxon>
        <taxon>Mangrovivirgaceae</taxon>
        <taxon>Mangrovivirga</taxon>
    </lineage>
</organism>
<accession>A0A4D7JUJ4</accession>
<keyword evidence="2" id="KW-1185">Reference proteome</keyword>
<dbReference type="OrthoDB" id="5491447at2"/>
<dbReference type="Proteomes" id="UP000298616">
    <property type="component" value="Chromosome"/>
</dbReference>